<gene>
    <name evidence="1" type="ORF">AUC71_04310</name>
</gene>
<dbReference type="AlphaFoldDB" id="A0A1E3VV37"/>
<evidence type="ECO:0000313" key="1">
    <source>
        <dbReference type="EMBL" id="ODR96796.1"/>
    </source>
</evidence>
<evidence type="ECO:0000313" key="2">
    <source>
        <dbReference type="Proteomes" id="UP000095042"/>
    </source>
</evidence>
<dbReference type="Proteomes" id="UP000095042">
    <property type="component" value="Unassembled WGS sequence"/>
</dbReference>
<protein>
    <submittedName>
        <fullName evidence="1">Uncharacterized protein</fullName>
    </submittedName>
</protein>
<organism evidence="1 2">
    <name type="scientific">Methyloceanibacter marginalis</name>
    <dbReference type="NCBI Taxonomy" id="1774971"/>
    <lineage>
        <taxon>Bacteria</taxon>
        <taxon>Pseudomonadati</taxon>
        <taxon>Pseudomonadota</taxon>
        <taxon>Alphaproteobacteria</taxon>
        <taxon>Hyphomicrobiales</taxon>
        <taxon>Hyphomicrobiaceae</taxon>
        <taxon>Methyloceanibacter</taxon>
    </lineage>
</organism>
<name>A0A1E3VV37_9HYPH</name>
<proteinExistence type="predicted"/>
<sequence>MMPCLSRRALKEAAWVFKESVSGYGVDLLLGAYLSRRFGIDTFVIGSVVATHQRPIDQRDGAFYKFLRSQRIDPLEELRVITKLFGLSLEIYRIRLL</sequence>
<accession>A0A1E3VV37</accession>
<keyword evidence="2" id="KW-1185">Reference proteome</keyword>
<dbReference type="RefSeq" id="WP_069625064.1">
    <property type="nucleotide sequence ID" value="NZ_LPWD01000455.1"/>
</dbReference>
<reference evidence="1 2" key="1">
    <citation type="journal article" date="2016" name="Environ. Microbiol.">
        <title>New Methyloceanibacter diversity from North Sea sediments includes methanotroph containing solely the soluble methane monooxygenase.</title>
        <authorList>
            <person name="Vekeman B."/>
            <person name="Kerckhof F.M."/>
            <person name="Cremers G."/>
            <person name="de Vos P."/>
            <person name="Vandamme P."/>
            <person name="Boon N."/>
            <person name="Op den Camp H.J."/>
            <person name="Heylen K."/>
        </authorList>
    </citation>
    <scope>NUCLEOTIDE SEQUENCE [LARGE SCALE GENOMIC DNA]</scope>
    <source>
        <strain evidence="1 2">R-67177</strain>
    </source>
</reference>
<comment type="caution">
    <text evidence="1">The sequence shown here is derived from an EMBL/GenBank/DDBJ whole genome shotgun (WGS) entry which is preliminary data.</text>
</comment>
<dbReference type="EMBL" id="LPWD01000455">
    <property type="protein sequence ID" value="ODR96796.1"/>
    <property type="molecule type" value="Genomic_DNA"/>
</dbReference>